<evidence type="ECO:0000256" key="9">
    <source>
        <dbReference type="ARBA" id="ARBA00022511"/>
    </source>
</evidence>
<dbReference type="GO" id="GO:1903911">
    <property type="term" value="P:positive regulation of receptor clustering"/>
    <property type="evidence" value="ECO:0007669"/>
    <property type="project" value="UniProtKB-UniRule"/>
</dbReference>
<evidence type="ECO:0000256" key="18">
    <source>
        <dbReference type="ARBA" id="ARBA00022844"/>
    </source>
</evidence>
<keyword evidence="9 33" id="KW-1032">Host cell membrane</keyword>
<evidence type="ECO:0000256" key="16">
    <source>
        <dbReference type="ARBA" id="ARBA00022729"/>
    </source>
</evidence>
<evidence type="ECO:0000256" key="20">
    <source>
        <dbReference type="ARBA" id="ARBA00022879"/>
    </source>
</evidence>
<feature type="chain" id="PRO_5023547209" description="Transmembrane protein gp41" evidence="33">
    <location>
        <begin position="505"/>
        <end position="849"/>
    </location>
</feature>
<feature type="domain" description="Retroviral envelope protein GP41-like" evidence="37">
    <location>
        <begin position="523"/>
        <end position="708"/>
    </location>
</feature>
<evidence type="ECO:0000256" key="2">
    <source>
        <dbReference type="ARBA" id="ARBA00004433"/>
    </source>
</evidence>
<keyword evidence="30 33" id="KW-0449">Lipoprotein</keyword>
<dbReference type="GO" id="GO:0019031">
    <property type="term" value="C:viral envelope"/>
    <property type="evidence" value="ECO:0007669"/>
    <property type="project" value="UniProtKB-KW"/>
</dbReference>
<keyword evidence="13 33" id="KW-0165">Cleavage on pair of basic residues</keyword>
<feature type="region of interest" description="MPER; binding to GalCer" evidence="33">
    <location>
        <begin position="655"/>
        <end position="676"/>
    </location>
</feature>
<keyword evidence="10 33" id="KW-1165">Clathrin-mediated endocytosis of virus by host</keyword>
<evidence type="ECO:0000256" key="15">
    <source>
        <dbReference type="ARBA" id="ARBA00022703"/>
    </source>
</evidence>
<feature type="region of interest" description="Fusion peptide" evidence="33">
    <location>
        <begin position="505"/>
        <end position="525"/>
    </location>
</feature>
<dbReference type="GO" id="GO:0019062">
    <property type="term" value="P:virion attachment to host cell"/>
    <property type="evidence" value="ECO:0007669"/>
    <property type="project" value="UniProtKB-UniRule"/>
</dbReference>
<evidence type="ECO:0000256" key="24">
    <source>
        <dbReference type="ARBA" id="ARBA00023054"/>
    </source>
</evidence>
<dbReference type="GO" id="GO:0052031">
    <property type="term" value="P:symbiont-mediated perturbation of host defense response"/>
    <property type="evidence" value="ECO:0007669"/>
    <property type="project" value="UniProtKB-UniRule"/>
</dbReference>
<dbReference type="GO" id="GO:0019082">
    <property type="term" value="P:viral protein processing"/>
    <property type="evidence" value="ECO:0007669"/>
    <property type="project" value="UniProtKB-UniRule"/>
</dbReference>
<feature type="lipid moiety-binding region" description="S-palmitoyl cysteine; by host" evidence="33">
    <location>
        <position position="830"/>
    </location>
</feature>
<keyword evidence="8 33" id="KW-1170">Fusion of virus membrane with host endosomal membrane</keyword>
<feature type="disulfide bond" evidence="33">
    <location>
        <begin position="217"/>
        <end position="246"/>
    </location>
</feature>
<keyword evidence="12 33" id="KW-1162">Viral penetration into host cytoplasm</keyword>
<dbReference type="GO" id="GO:0044175">
    <property type="term" value="C:host cell endosome membrane"/>
    <property type="evidence" value="ECO:0007669"/>
    <property type="project" value="UniProtKB-SubCell"/>
</dbReference>
<comment type="subunit">
    <text evidence="32">The mature envelope protein (Env) consists of a homotrimer of non-covalently associated gp120-gp41 heterodimers. The resulting complex protrudes from the virus surface as a spike. There seems to be as few as 10 spikes on the average virion. Interacts with host CD4, CCR5 and CXCR4. Gp120 also interacts with the C-type lectins CD209/DC-SIGN and CLEC4M/DC-SIGNR (collectively referred to as DC-SIGN(R)). Gp120 and gp41 interact with GalCer. Gp120 interacts with host ITGA4/ITGB7 complex; on CD4+ T-cells, this interaction results in rapid activation of integrin ITGAL/LFA-1, which facilitates efficient cell-to-cell spreading of HIV-1. Gp120 interacts with cell-associated heparan sulfate; this interaction increases virus infectivity on permissive cells and may be involved in infection of CD4- cells.</text>
</comment>
<dbReference type="InterPro" id="IPR037527">
    <property type="entry name" value="Gp160"/>
</dbReference>
<feature type="transmembrane region" description="Helical" evidence="34">
    <location>
        <begin position="505"/>
        <end position="528"/>
    </location>
</feature>
<feature type="site" description="Cleavage; by host furin" evidence="33">
    <location>
        <begin position="504"/>
        <end position="505"/>
    </location>
</feature>
<evidence type="ECO:0000256" key="29">
    <source>
        <dbReference type="ARBA" id="ARBA00023280"/>
    </source>
</evidence>
<feature type="domain" description="Human immunodeficiency virus 1 envelope glycoprotein Gp120" evidence="36">
    <location>
        <begin position="31"/>
        <end position="139"/>
    </location>
</feature>
<evidence type="ECO:0000256" key="8">
    <source>
        <dbReference type="ARBA" id="ARBA00022510"/>
    </source>
</evidence>
<comment type="function">
    <text evidence="33">Envelope glycoprotein gp160: Oligomerizes in the host endoplasmic reticulum into predominantly trimers. In a second time, gp160 transits in the host Golgi, where glycosylation is completed. The precursor is then proteolytically cleaved in the trans-Golgi and thereby activated by cellular furin or furin-like proteases to produce gp120 and gp41.</text>
</comment>
<comment type="PTM">
    <text evidence="33">Specific enzymatic cleavages in vivo yield mature proteins. Envelope glycoproteins are synthesized as a inactive precursor that is heavily N-glycosylated and processed likely by host cell furin in the Golgi to yield the mature SU and TM proteins. The cleavage site between SU and TM requires the minimal sequence [KR]-X-[KR]-R. About 2 of the 9 disulfide bonds of gp41 are reduced by P4HB/PDI, following binding to CD4 receptor.</text>
</comment>
<comment type="domain">
    <text evidence="33">Some of the most genetically diverse regions of the viral genome are present in Env. They are called variable regions 1 through 5 (V1 through V5). Coreceptor usage of gp120 is determined mainly by the primary structure of the third variable region (V3) in the outer domain of gp120. The sequence of V3 determines which coreceptor, CCR5 and/or CXCR4 (corresponding to R5/macrophage, X4/T cell and R5X4/T cell and macrophage tropism), is used to trigger the fusion potential of the Env complex, and hence which cells the virus can infect. Binding to CCR5 involves a region adjacent in addition to V3.</text>
</comment>
<evidence type="ECO:0000256" key="7">
    <source>
        <dbReference type="ARBA" id="ARBA00022506"/>
    </source>
</evidence>
<keyword evidence="27 33" id="KW-1015">Disulfide bond</keyword>
<comment type="PTM">
    <text evidence="33">Palmitoylation of the transmembrane protein and of Env polyprotein (prior to its proteolytic cleavage) is essential for their association with host cell membrane lipid rafts. Palmitoylation is therefore required for envelope trafficking to classical lipid rafts, but not for viral replication.</text>
</comment>
<keyword evidence="23 33" id="KW-1039">Host endosome</keyword>
<evidence type="ECO:0000259" key="37">
    <source>
        <dbReference type="Pfam" id="PF00517"/>
    </source>
</evidence>
<evidence type="ECO:0000256" key="25">
    <source>
        <dbReference type="ARBA" id="ARBA00023136"/>
    </source>
</evidence>
<evidence type="ECO:0000256" key="34">
    <source>
        <dbReference type="RuleBase" id="RU363095"/>
    </source>
</evidence>
<evidence type="ECO:0000256" key="26">
    <source>
        <dbReference type="ARBA" id="ARBA00023139"/>
    </source>
</evidence>
<dbReference type="FunFam" id="1.10.287.210:FF:000001">
    <property type="entry name" value="Envelope glycoprotein gp160"/>
    <property type="match status" value="1"/>
</dbReference>
<keyword evidence="16 33" id="KW-0732">Signal</keyword>
<comment type="caution">
    <text evidence="33 34">Lacks conserved residue(s) required for the propagation of feature annotation.</text>
</comment>
<dbReference type="Gene3D" id="1.20.5.490">
    <property type="entry name" value="Single helix bin"/>
    <property type="match status" value="1"/>
</dbReference>
<feature type="transmembrane region" description="Helical" evidence="34">
    <location>
        <begin position="671"/>
        <end position="698"/>
    </location>
</feature>
<dbReference type="InterPro" id="IPR000777">
    <property type="entry name" value="HIV1_Gp120"/>
</dbReference>
<dbReference type="Gene3D" id="2.170.40.20">
    <property type="entry name" value="Human immunodeficiency virus 1, Gp160, envelope glycoprotein"/>
    <property type="match status" value="2"/>
</dbReference>
<evidence type="ECO:0000256" key="3">
    <source>
        <dbReference type="ARBA" id="ARBA00004505"/>
    </source>
</evidence>
<comment type="similarity">
    <text evidence="33">Belongs to the HIV-1 env protein family.</text>
</comment>
<dbReference type="GO" id="GO:0039654">
    <property type="term" value="P:fusion of virus membrane with host endosome membrane"/>
    <property type="evidence" value="ECO:0007669"/>
    <property type="project" value="UniProtKB-UniRule"/>
</dbReference>
<evidence type="ECO:0000256" key="17">
    <source>
        <dbReference type="ARBA" id="ARBA00022804"/>
    </source>
</evidence>
<keyword evidence="21 33" id="KW-1164">Virus endocytosis by host</keyword>
<comment type="function">
    <text evidence="33">Surface protein gp120: Attaches the virus to the host lymphoid cell by binding to the primary receptor CD4. This interaction induces a structural rearrangement creating a high affinity binding site for a chemokine coreceptor like CXCR4 and/or CCR5. Acts as a ligand for CD209/DC-SIGN and CLEC4M/DC-SIGNR, which are respectively found on dendritic cells (DCs), and on endothelial cells of liver sinusoids and lymph node sinuses. These interactions allow capture of viral particles at mucosal surfaces by these cells and subsequent transmission to permissive cells. HIV subverts the migration properties of dendritic cells to gain access to CD4+ T-cells in lymph nodes. Virus transmission to permissive T-cells occurs either in trans (without DCs infection, through viral capture and transmission), or in cis (following DCs productive infection, through the usual CD4-gp120 interaction), thereby inducing a robust infection. In trans infection, bound virions remain infectious over days and it is proposed that they are not degraded, but protected in non-lysosomal acidic organelles within the DCs close to the cell membrane thus contributing to the viral infectious potential during DCs' migration from the periphery to the lymphoid tissues. On arrival at lymphoid tissues, intact virions recycle back to DCs' cell surface allowing virus transmission to CD4+ T-cells.</text>
</comment>
<dbReference type="FunFam" id="1.20.5.490:FF:000001">
    <property type="entry name" value="Envelope glycoprotein gp160"/>
    <property type="match status" value="1"/>
</dbReference>
<dbReference type="GO" id="GO:1903908">
    <property type="term" value="P:positive regulation of plasma membrane raft polarization"/>
    <property type="evidence" value="ECO:0007669"/>
    <property type="project" value="UniProtKB-UniRule"/>
</dbReference>
<keyword evidence="31 33" id="KW-1160">Virus entry into host cell</keyword>
<evidence type="ECO:0000256" key="10">
    <source>
        <dbReference type="ARBA" id="ARBA00022570"/>
    </source>
</evidence>
<evidence type="ECO:0000256" key="33">
    <source>
        <dbReference type="HAMAP-Rule" id="MF_04083"/>
    </source>
</evidence>
<evidence type="ECO:0000256" key="12">
    <source>
        <dbReference type="ARBA" id="ARBA00022595"/>
    </source>
</evidence>
<name>A0A221SDL2_HV1</name>
<comment type="domain">
    <text evidence="33 34">The 17 amino acids long immunosuppressive region is present in many retroviral envelope proteins. Synthetic peptides derived from this relatively conserved sequence inhibit immune function in vitro and in vivo.</text>
</comment>
<dbReference type="EMBL" id="KX156470">
    <property type="protein sequence ID" value="ASN74213.1"/>
    <property type="molecule type" value="Genomic_DNA"/>
</dbReference>
<keyword evidence="19 33" id="KW-1043">Host membrane</keyword>
<feature type="region of interest" description="Disordered" evidence="35">
    <location>
        <begin position="710"/>
        <end position="737"/>
    </location>
</feature>
<dbReference type="GO" id="GO:0055036">
    <property type="term" value="C:virion membrane"/>
    <property type="evidence" value="ECO:0007669"/>
    <property type="project" value="UniProtKB-SubCell"/>
</dbReference>
<keyword evidence="20 33" id="KW-0261">Viral envelope protein</keyword>
<evidence type="ECO:0000256" key="27">
    <source>
        <dbReference type="ARBA" id="ARBA00023157"/>
    </source>
</evidence>
<comment type="subcellular location">
    <molecule>Surface protein gp120</molecule>
    <subcellularLocation>
        <location evidence="33">Virion membrane</location>
        <topology evidence="33">Peripheral membrane protein</topology>
    </subcellularLocation>
    <subcellularLocation>
        <location evidence="33">Host cell membrane</location>
        <topology evidence="33">Peripheral membrane protein</topology>
    </subcellularLocation>
    <subcellularLocation>
        <location evidence="33">Host endosome membrane</location>
        <topology evidence="33">Single-pass type I membrane protein</topology>
    </subcellularLocation>
    <text evidence="33">The surface protein is not anchored to the viral envelope, but associates with the extravirion surface through its binding to TM. It is probably concentrated at the site of budding and incorporated into the virions possibly by contacts between the cytoplasmic tail of Env and the N-terminus of Gag.</text>
</comment>
<feature type="topological domain" description="Cytoplasmic" evidence="33">
    <location>
        <begin position="699"/>
        <end position="849"/>
    </location>
</feature>
<keyword evidence="18 33" id="KW-0946">Virion</keyword>
<feature type="coiled-coil region" evidence="33">
    <location>
        <begin position="626"/>
        <end position="660"/>
    </location>
</feature>
<sequence length="849" mass="95738">MKVKGIRKNCLWKWGTMLLGMLMICSAADQLWVTVYYGVPVWKDAITTLFCASDAKAYDTEVHNVWATHACVPTDPNPQEVVLENVTENFNMWRNDMVEQMQEDVISLWDQSLKPCVKLTPLCVTLNCTDNLNNSTYGNRTIERGEVKNCSFKVTTNIKDKMLKEYALFYKLDVVPIDQGNTSYQNYTSYRLLSCNTSVITQACPKVSFEPIPIYYCAPAGFAILKCNNKTFDGKGPCKNVSTVQCTHGIRPVVSTQLLLNGSLAEEEVVIRSDNFSNNAKIIIVQLNESVVINCTRLNNNTRKSIPIGPGRAFYATGDIIGDIRKAHCNISGTQWNNTLGQIVKKLREQFSNKTIVFNQSSGGDPEIVMHSFNCGGEFFYCNTTALFNSTWNGTEGSINTGENDTITLPCRIKQIINLWQEVGKAMYAPPIKGLIRCSSNITGLLLTRDGGDPNSTTETFRPGGGDMRDNWRSELYKYKVVKIEPLGIAPTKAKRRVVQREKRAVGIGAVFLGFLGAAGSTMGAAAVTLTVQARQLLSGIVQQQNNLLRAIEAQQHMLQLTVWGIKQLQARVLAVERYLKDQQLLGIWGCSGKLICTTAVPWNTSWSNKSLSQIWDNMTWMEWEREIDNYTELIYSLIEESQNQQEKNEQDLLALDKWSNLWNWFSITNWLWYIRIFIMIVGGLIGLRIVFAVLSIVKRVRQGYSPIPLQTRLPTQRGPDRPGGIEEEGGERDRGGSGPLVNGFLALIWVDLRSLCLFSYHQLRDLLLILARIVELLGRRGWEILKYWWSLLQYWSQELKNSAVSLLNATAIAVAEGTDRVIEVVQRACRAVLNIPRRIRQGFERALI</sequence>
<evidence type="ECO:0000256" key="19">
    <source>
        <dbReference type="ARBA" id="ARBA00022870"/>
    </source>
</evidence>
<evidence type="ECO:0000313" key="38">
    <source>
        <dbReference type="EMBL" id="ASN74213.1"/>
    </source>
</evidence>
<keyword evidence="26 33" id="KW-0564">Palmitate</keyword>
<keyword evidence="7 33" id="KW-1168">Fusion of virus membrane with host membrane</keyword>
<comment type="subcellular location">
    <subcellularLocation>
        <location evidence="3">Host cell membrane</location>
        <topology evidence="3">Peripheral membrane protein</topology>
    </subcellularLocation>
    <subcellularLocation>
        <location evidence="1">Host cell membrane</location>
        <topology evidence="1">Single-pass type I membrane protein</topology>
    </subcellularLocation>
    <subcellularLocation>
        <location evidence="2">Host endosome membrane</location>
        <topology evidence="2">Peripheral membrane protein</topology>
    </subcellularLocation>
    <subcellularLocation>
        <location evidence="5">Host endosome membrane</location>
        <topology evidence="5">Single-pass type I membrane protein</topology>
    </subcellularLocation>
    <subcellularLocation>
        <location evidence="6">Virion membrane</location>
        <topology evidence="6">Peripheral membrane protein</topology>
    </subcellularLocation>
    <subcellularLocation>
        <location evidence="4">Virion membrane</location>
        <topology evidence="4">Single-pass type I membrane protein</topology>
    </subcellularLocation>
</comment>
<dbReference type="FunFam" id="2.170.40.20:FF:000001">
    <property type="entry name" value="Envelope glycoprotein gp160"/>
    <property type="match status" value="1"/>
</dbReference>
<feature type="lipid moiety-binding region" description="S-palmitoyl cysteine; by host" evidence="33">
    <location>
        <position position="757"/>
    </location>
</feature>
<evidence type="ECO:0000256" key="14">
    <source>
        <dbReference type="ARBA" id="ARBA00022692"/>
    </source>
</evidence>
<feature type="domain" description="Human immunodeficiency virus 1 envelope glycoprotein Gp120" evidence="36">
    <location>
        <begin position="144"/>
        <end position="504"/>
    </location>
</feature>
<organism evidence="38">
    <name type="scientific">Human immunodeficiency virus type 1</name>
    <name type="common">HIV-1</name>
    <dbReference type="NCBI Taxonomy" id="11676"/>
    <lineage>
        <taxon>Viruses</taxon>
        <taxon>Riboviria</taxon>
        <taxon>Pararnavirae</taxon>
        <taxon>Artverviricota</taxon>
        <taxon>Revtraviricetes</taxon>
        <taxon>Ortervirales</taxon>
        <taxon>Retroviridae</taxon>
        <taxon>Orthoretrovirinae</taxon>
        <taxon>Lentivirus</taxon>
        <taxon>Lentivirus humimdef1</taxon>
    </lineage>
</organism>
<dbReference type="SUPFAM" id="SSF56502">
    <property type="entry name" value="gp120 core"/>
    <property type="match status" value="2"/>
</dbReference>
<feature type="disulfide bond" evidence="33">
    <location>
        <begin position="51"/>
        <end position="71"/>
    </location>
</feature>
<evidence type="ECO:0000256" key="11">
    <source>
        <dbReference type="ARBA" id="ARBA00022581"/>
    </source>
</evidence>
<comment type="domain">
    <text evidence="33">The membrane proximal external region (MPER) present in gp41 is a tryptophan-rich region recognized by the antibodies 2F5, Z13, and 4E10. MPER seems to play a role in fusion.</text>
</comment>
<comment type="miscellaneous">
    <text evidence="33">Inhibitors targeting HIV-1 viral envelope proteins are used as antiretroviral drugs. Attachment of virions to the cell surface via non-specific interactions and CD4 binding can be blocked by inhibitors that include cyanovirin-N, cyclotriazadisulfonamide analogs, PRO 2000, TNX 355 and PRO 542. In addition, BMS 806 can block CD4-induced conformational changes. Env interactions with the coreceptor molecules can be targeted by CCR5 antagonists including SCH-D, maraviroc (UK 427857) and aplaviroc (GW 873140), and the CXCR4 antagonist AMD 070. Fusion of viral and cellular membranes can be inhibited by peptides such as enfuvirtide and tifuvirtide (T 1249). Resistance to inhibitors associated with mutations in Env are observed. Most of the time, single mutations confer only a modest reduction in drug susceptibility. Combination of several mutations is usually required to develop a high-level drug resistance.</text>
</comment>
<evidence type="ECO:0000256" key="5">
    <source>
        <dbReference type="ARBA" id="ARBA00004578"/>
    </source>
</evidence>
<keyword evidence="22 33" id="KW-1133">Transmembrane helix</keyword>
<feature type="region of interest" description="Immunosuppression" evidence="33">
    <location>
        <begin position="567"/>
        <end position="585"/>
    </location>
</feature>
<comment type="subcellular location">
    <molecule>Transmembrane protein gp41</molecule>
    <subcellularLocation>
        <location evidence="33">Virion membrane</location>
        <topology evidence="33">Single-pass type I membrane protein</topology>
    </subcellularLocation>
    <subcellularLocation>
        <location evidence="33">Host cell membrane</location>
        <topology evidence="33">Single-pass type I membrane protein</topology>
    </subcellularLocation>
    <subcellularLocation>
        <location evidence="33">Host endosome membrane</location>
        <topology evidence="33">Single-pass type I membrane protein</topology>
    </subcellularLocation>
    <text evidence="33">It is probably concentrated at the site of budding and incorporated into the virions possibly by contacts between the cytoplasmic tail of Env and the N-terminus of Gag.</text>
</comment>
<evidence type="ECO:0000259" key="36">
    <source>
        <dbReference type="Pfam" id="PF00516"/>
    </source>
</evidence>
<keyword evidence="25 33" id="KW-0472">Membrane</keyword>
<feature type="chain" id="PRO_5023547208" description="Envelope glycoprotein gp160" evidence="33">
    <location>
        <begin position="30"/>
        <end position="849"/>
    </location>
</feature>
<dbReference type="GO" id="GO:0019064">
    <property type="term" value="P:fusion of virus membrane with host plasma membrane"/>
    <property type="evidence" value="ECO:0007669"/>
    <property type="project" value="UniProtKB-UniRule"/>
</dbReference>
<comment type="miscellaneous">
    <text evidence="33">HIV-1 lineages are divided in three main groups, M (for Major), O (for Outlier), and N (for New, or Non-M, Non-O). The vast majority of strains found worldwide belong to the group M. Group O seems to be endemic to and largely confined to Cameroon and neighboring countries in West Central Africa, where these viruses represent a small minority of HIV-1 strains. The group N is represented by a limited number of isolates from Cameroonian persons. The group M is further subdivided in 9 clades or subtypes (A to D, F to H, J and K).</text>
</comment>
<evidence type="ECO:0000256" key="31">
    <source>
        <dbReference type="ARBA" id="ARBA00023296"/>
    </source>
</evidence>
<evidence type="ECO:0000256" key="22">
    <source>
        <dbReference type="ARBA" id="ARBA00022989"/>
    </source>
</evidence>
<dbReference type="Pfam" id="PF00516">
    <property type="entry name" value="GP120"/>
    <property type="match status" value="2"/>
</dbReference>
<dbReference type="SUPFAM" id="SSF58069">
    <property type="entry name" value="Virus ectodomain"/>
    <property type="match status" value="1"/>
</dbReference>
<keyword evidence="15 33" id="KW-0053">Apoptosis</keyword>
<protein>
    <recommendedName>
        <fullName evidence="33">Envelope glycoprotein gp160</fullName>
    </recommendedName>
    <alternativeName>
        <fullName evidence="33">Env polyprotein</fullName>
    </alternativeName>
    <component>
        <recommendedName>
            <fullName evidence="33">Surface protein gp120</fullName>
            <shortName evidence="33">SU</shortName>
        </recommendedName>
        <alternativeName>
            <fullName evidence="33">Glycoprotein 120</fullName>
            <shortName evidence="33">gp120</shortName>
        </alternativeName>
    </component>
    <component>
        <recommendedName>
            <fullName evidence="33">Transmembrane protein gp41</fullName>
            <shortName evidence="33">TM</shortName>
        </recommendedName>
        <alternativeName>
            <fullName evidence="33">Glycoprotein 41</fullName>
            <shortName evidence="33">gp41</shortName>
        </alternativeName>
    </component>
</protein>
<dbReference type="GO" id="GO:0005198">
    <property type="term" value="F:structural molecule activity"/>
    <property type="evidence" value="ECO:0007669"/>
    <property type="project" value="UniProtKB-UniRule"/>
</dbReference>
<dbReference type="GO" id="GO:0020002">
    <property type="term" value="C:host cell plasma membrane"/>
    <property type="evidence" value="ECO:0007669"/>
    <property type="project" value="UniProtKB-SubCell"/>
</dbReference>
<keyword evidence="17 33" id="KW-1161">Viral attachment to host cell</keyword>
<evidence type="ECO:0000256" key="28">
    <source>
        <dbReference type="ARBA" id="ARBA00023180"/>
    </source>
</evidence>
<dbReference type="Pfam" id="PF00517">
    <property type="entry name" value="GP41"/>
    <property type="match status" value="1"/>
</dbReference>
<dbReference type="CDD" id="cd09909">
    <property type="entry name" value="HIV-1-like_HR1-HR2"/>
    <property type="match status" value="1"/>
</dbReference>
<keyword evidence="28 33" id="KW-0325">Glycoprotein</keyword>
<comment type="function">
    <text evidence="33">Transmembrane protein gp41: Acts as a class I viral fusion protein. Under the current model, the protein has at least 3 conformational states: pre-fusion native state, pre-hairpin intermediate state, and post-fusion hairpin state. During fusion of viral and target intracellular membranes, the coiled coil regions (heptad repeats) assume a trimer-of-hairpins structure, positioning the fusion peptide in close proximity to the C-terminal region of the ectodomain. The formation of this structure appears to drive apposition and subsequent fusion of viral and target cell membranes. Complete fusion occurs in host cell endosomes and is dynamin-dependent, however some lipid transfer might occur at the plasma membrane. The virus undergoes clathrin-dependent internalization long before endosomal fusion, thus minimizing the surface exposure of conserved viral epitopes during fusion and reducing the efficacy of inhibitors targeting these epitopes. Membranes fusion leads to delivery of the nucleocapsid into the cytoplasm.</text>
</comment>
<keyword evidence="29 33" id="KW-0899">Viral immunoevasion</keyword>
<evidence type="ECO:0000256" key="21">
    <source>
        <dbReference type="ARBA" id="ARBA00022890"/>
    </source>
</evidence>
<organismHost>
    <name type="scientific">Homo sapiens</name>
    <name type="common">Human</name>
    <dbReference type="NCBI Taxonomy" id="9606"/>
</organismHost>
<evidence type="ECO:0000256" key="30">
    <source>
        <dbReference type="ARBA" id="ARBA00023288"/>
    </source>
</evidence>
<dbReference type="Gene3D" id="1.10.287.210">
    <property type="match status" value="1"/>
</dbReference>
<evidence type="ECO:0000256" key="4">
    <source>
        <dbReference type="ARBA" id="ARBA00004563"/>
    </source>
</evidence>
<gene>
    <name evidence="33 38" type="primary">env</name>
</gene>
<evidence type="ECO:0000256" key="32">
    <source>
        <dbReference type="ARBA" id="ARBA00062028"/>
    </source>
</evidence>
<dbReference type="GO" id="GO:0016020">
    <property type="term" value="C:membrane"/>
    <property type="evidence" value="ECO:0007669"/>
    <property type="project" value="UniProtKB-UniRule"/>
</dbReference>
<dbReference type="FunFam" id="2.170.40.20:FF:000003">
    <property type="entry name" value="Envelope glycoprotein gp160"/>
    <property type="match status" value="1"/>
</dbReference>
<accession>A0A221SDL2</accession>
<feature type="disulfide bond" evidence="33">
    <location>
        <begin position="227"/>
        <end position="238"/>
    </location>
</feature>
<evidence type="ECO:0000256" key="1">
    <source>
        <dbReference type="ARBA" id="ARBA00004402"/>
    </source>
</evidence>
<comment type="PTM">
    <text evidence="33">Highly glycosylated by host. The high number of glycan on the protein is reffered to as 'glycan shield' because it contributes to hide protein sequence from adaptive immune system.</text>
</comment>
<keyword evidence="24 33" id="KW-0175">Coiled coil</keyword>
<feature type="disulfide bond" evidence="33">
    <location>
        <begin position="591"/>
        <end position="597"/>
    </location>
</feature>
<proteinExistence type="inferred from homology"/>
<comment type="subunit">
    <text evidence="33">The mature envelope protein (Env) consists of a homotrimer of non-covalently associated gp120-gp41 heterodimers. The resulting complex protrudes from the virus surface as a spike. There seems to be as few as 10 spikes on the average virion. Surface protein gp120 interacts with host CD4, CCR5 and CXCR4. Gp120 also interacts with the C-type lectins CD209/DC-SIGN and CLEC4M/DC-SIGNR (collectively referred to as DC-SIGN(R)). Gp120 and gp41 interact with GalCer. Gp120 interacts with host ITGA4/ITGB7 complex; on CD4+ T-cells, this interaction results in rapid activation of integrin ITGAL/LFA-1, which facilitates efficient cell-to-cell spreading of HIV-1. Gp120 interacts with cell-associated heparan sulfate; this interaction increases virus infectivity on permissive cells and may be involved in infection of CD4- cells.</text>
</comment>
<evidence type="ECO:0000256" key="13">
    <source>
        <dbReference type="ARBA" id="ARBA00022685"/>
    </source>
</evidence>
<keyword evidence="11 33" id="KW-0945">Host-virus interaction</keyword>
<feature type="region of interest" description="CD4-binding loop" evidence="33">
    <location>
        <begin position="361"/>
        <end position="371"/>
    </location>
</feature>
<evidence type="ECO:0000256" key="35">
    <source>
        <dbReference type="SAM" id="MobiDB-lite"/>
    </source>
</evidence>
<feature type="region of interest" description="V5" evidence="33">
    <location>
        <begin position="454"/>
        <end position="464"/>
    </location>
</feature>
<comment type="domain">
    <text evidence="33">The YXXL motif is involved in determining the exact site of viral release at the surface of infected mononuclear cells and promotes endocytosis. YXXL and di-leucine endocytosis motifs interact directly or indirectly with the clathrin adapter complexes, opperate independently, and their activities are not additive.</text>
</comment>
<keyword evidence="14 33" id="KW-0812">Transmembrane</keyword>
<reference evidence="38" key="1">
    <citation type="journal article" date="2017" name="J. Virol.">
        <title>Identification of emerging mac-tropic HIV-1 R5 variants in brain tissue of AIDS patients without severe neurological complications.</title>
        <authorList>
            <person name="Gonzalez-Perez M.P."/>
            <person name="Peters P.J."/>
            <person name="O'Connell O."/>
            <person name="Silva N."/>
            <person name="Macri S."/>
            <person name="Kaliyaperumal S."/>
            <person name="Luzuriaga K."/>
            <person name="Clapham P.R."/>
        </authorList>
    </citation>
    <scope>NUCLEOTIDE SEQUENCE</scope>
    <source>
        <strain evidence="38">CB183SP123-19-38</strain>
    </source>
</reference>
<evidence type="ECO:0000256" key="23">
    <source>
        <dbReference type="ARBA" id="ARBA00023046"/>
    </source>
</evidence>
<dbReference type="InterPro" id="IPR036377">
    <property type="entry name" value="Gp120_core_sf"/>
</dbReference>
<comment type="domain">
    <text evidence="33">The CD4-binding region is targeted by the antibody b12.</text>
</comment>
<dbReference type="GO" id="GO:0075512">
    <property type="term" value="P:clathrin-dependent endocytosis of virus by host cell"/>
    <property type="evidence" value="ECO:0007669"/>
    <property type="project" value="UniProtKB-UniRule"/>
</dbReference>
<dbReference type="HAMAP" id="MF_04083">
    <property type="entry name" value="HIV_ENV"/>
    <property type="match status" value="1"/>
</dbReference>
<dbReference type="InterPro" id="IPR000328">
    <property type="entry name" value="GP41-like"/>
</dbReference>
<evidence type="ECO:0000256" key="6">
    <source>
        <dbReference type="ARBA" id="ARBA00004650"/>
    </source>
</evidence>